<keyword evidence="2" id="KW-0540">Nuclease</keyword>
<dbReference type="Proteomes" id="UP000315133">
    <property type="component" value="Unassembled WGS sequence"/>
</dbReference>
<dbReference type="SUPFAM" id="SSF56219">
    <property type="entry name" value="DNase I-like"/>
    <property type="match status" value="1"/>
</dbReference>
<dbReference type="GO" id="GO:0004519">
    <property type="term" value="F:endonuclease activity"/>
    <property type="evidence" value="ECO:0007669"/>
    <property type="project" value="UniProtKB-KW"/>
</dbReference>
<keyword evidence="2" id="KW-0269">Exonuclease</keyword>
<reference evidence="2 3" key="1">
    <citation type="submission" date="2019-06" db="EMBL/GenBank/DDBJ databases">
        <title>Sequencing the genomes of 1000 actinobacteria strains.</title>
        <authorList>
            <person name="Klenk H.-P."/>
        </authorList>
    </citation>
    <scope>NUCLEOTIDE SEQUENCE [LARGE SCALE GENOMIC DNA]</scope>
    <source>
        <strain evidence="2 3">DSM 12362</strain>
    </source>
</reference>
<dbReference type="Pfam" id="PF03372">
    <property type="entry name" value="Exo_endo_phos"/>
    <property type="match status" value="1"/>
</dbReference>
<dbReference type="PANTHER" id="PTHR14859">
    <property type="entry name" value="CALCOFLUOR WHITE HYPERSENSITIVE PROTEIN PRECURSOR"/>
    <property type="match status" value="1"/>
</dbReference>
<dbReference type="GO" id="GO:0016020">
    <property type="term" value="C:membrane"/>
    <property type="evidence" value="ECO:0007669"/>
    <property type="project" value="GOC"/>
</dbReference>
<evidence type="ECO:0000259" key="1">
    <source>
        <dbReference type="Pfam" id="PF03372"/>
    </source>
</evidence>
<dbReference type="EMBL" id="VFPU01000002">
    <property type="protein sequence ID" value="TQM91104.1"/>
    <property type="molecule type" value="Genomic_DNA"/>
</dbReference>
<dbReference type="InterPro" id="IPR036691">
    <property type="entry name" value="Endo/exonu/phosph_ase_sf"/>
</dbReference>
<dbReference type="RefSeq" id="WP_141820499.1">
    <property type="nucleotide sequence ID" value="NZ_BAAAIL010000001.1"/>
</dbReference>
<evidence type="ECO:0000313" key="2">
    <source>
        <dbReference type="EMBL" id="TQM91104.1"/>
    </source>
</evidence>
<feature type="domain" description="Endonuclease/exonuclease/phosphatase" evidence="1">
    <location>
        <begin position="4"/>
        <end position="247"/>
    </location>
</feature>
<dbReference type="PANTHER" id="PTHR14859:SF1">
    <property type="entry name" value="PGAP2-INTERACTING PROTEIN"/>
    <property type="match status" value="1"/>
</dbReference>
<dbReference type="AlphaFoldDB" id="A0A543K7T8"/>
<accession>A0A543K7T8</accession>
<dbReference type="GO" id="GO:0004527">
    <property type="term" value="F:exonuclease activity"/>
    <property type="evidence" value="ECO:0007669"/>
    <property type="project" value="UniProtKB-KW"/>
</dbReference>
<dbReference type="OrthoDB" id="155529at2"/>
<protein>
    <submittedName>
        <fullName evidence="2">Endonuclease/exonuclease/phosphatase family metal-dependent hydrolase</fullName>
    </submittedName>
</protein>
<dbReference type="InterPro" id="IPR005135">
    <property type="entry name" value="Endo/exonuclease/phosphatase"/>
</dbReference>
<proteinExistence type="predicted"/>
<keyword evidence="2" id="KW-0378">Hydrolase</keyword>
<comment type="caution">
    <text evidence="2">The sequence shown here is derived from an EMBL/GenBank/DDBJ whole genome shotgun (WGS) entry which is preliminary data.</text>
</comment>
<keyword evidence="3" id="KW-1185">Reference proteome</keyword>
<dbReference type="GO" id="GO:0006506">
    <property type="term" value="P:GPI anchor biosynthetic process"/>
    <property type="evidence" value="ECO:0007669"/>
    <property type="project" value="TreeGrafter"/>
</dbReference>
<evidence type="ECO:0000313" key="3">
    <source>
        <dbReference type="Proteomes" id="UP000315133"/>
    </source>
</evidence>
<dbReference type="InterPro" id="IPR051916">
    <property type="entry name" value="GPI-anchor_lipid_remodeler"/>
</dbReference>
<sequence>MRLVTWNVFHGRSPEDGRVDAERLADAVAGLDADVLALQEVDRGQPRSGMLDVTTLAAAATGAADARFVPTVVGDPAGEWRAATDEDLDVDAFGYGIALVSRHPVRAWHLLRLAPAPLVRAPIPVPGQRRVLWLRDEPRAVLAAELETPTGPLTVACTHLSFVPGVNARQLRRTVRWLRGLPGPRVLLGDLNLPGAAVGRLTGARLLARQATYPPSRPVWQVDHALGDGELPPVVASGAPRQPVSDHAPVVVDLAEPLG</sequence>
<keyword evidence="2" id="KW-0255">Endonuclease</keyword>
<gene>
    <name evidence="2" type="ORF">FB476_2830</name>
</gene>
<name>A0A543K7T8_9MICO</name>
<organism evidence="2 3">
    <name type="scientific">Ornithinimicrobium humiphilum</name>
    <dbReference type="NCBI Taxonomy" id="125288"/>
    <lineage>
        <taxon>Bacteria</taxon>
        <taxon>Bacillati</taxon>
        <taxon>Actinomycetota</taxon>
        <taxon>Actinomycetes</taxon>
        <taxon>Micrococcales</taxon>
        <taxon>Ornithinimicrobiaceae</taxon>
        <taxon>Ornithinimicrobium</taxon>
    </lineage>
</organism>
<dbReference type="Gene3D" id="3.60.10.10">
    <property type="entry name" value="Endonuclease/exonuclease/phosphatase"/>
    <property type="match status" value="1"/>
</dbReference>